<dbReference type="GO" id="GO:0006071">
    <property type="term" value="P:glycerol metabolic process"/>
    <property type="evidence" value="ECO:0007669"/>
    <property type="project" value="InterPro"/>
</dbReference>
<name>A0A8H4N5C4_9PEZI</name>
<dbReference type="GO" id="GO:0005524">
    <property type="term" value="F:ATP binding"/>
    <property type="evidence" value="ECO:0007669"/>
    <property type="project" value="UniProtKB-KW"/>
</dbReference>
<comment type="caution">
    <text evidence="14">The sequence shown here is derived from an EMBL/GenBank/DDBJ whole genome shotgun (WGS) entry which is preliminary data.</text>
</comment>
<dbReference type="GO" id="GO:0007076">
    <property type="term" value="P:mitotic chromosome condensation"/>
    <property type="evidence" value="ECO:0007669"/>
    <property type="project" value="UniProtKB-ARBA"/>
</dbReference>
<evidence type="ECO:0000256" key="12">
    <source>
        <dbReference type="SAM" id="MobiDB-lite"/>
    </source>
</evidence>
<dbReference type="Gene3D" id="3.30.70.1620">
    <property type="match status" value="1"/>
</dbReference>
<evidence type="ECO:0000256" key="4">
    <source>
        <dbReference type="ARBA" id="ARBA00022741"/>
    </source>
</evidence>
<dbReference type="InterPro" id="IPR036277">
    <property type="entry name" value="SMC_hinge_sf"/>
</dbReference>
<dbReference type="InterPro" id="IPR036117">
    <property type="entry name" value="DhaL_dom_sf"/>
</dbReference>
<evidence type="ECO:0000256" key="5">
    <source>
        <dbReference type="ARBA" id="ARBA00022776"/>
    </source>
</evidence>
<dbReference type="GO" id="GO:0005694">
    <property type="term" value="C:chromosome"/>
    <property type="evidence" value="ECO:0007669"/>
    <property type="project" value="InterPro"/>
</dbReference>
<dbReference type="SMART" id="SM00968">
    <property type="entry name" value="SMC_hinge"/>
    <property type="match status" value="1"/>
</dbReference>
<dbReference type="Pfam" id="PF06470">
    <property type="entry name" value="SMC_hinge"/>
    <property type="match status" value="1"/>
</dbReference>
<evidence type="ECO:0000313" key="15">
    <source>
        <dbReference type="Proteomes" id="UP000572817"/>
    </source>
</evidence>
<feature type="domain" description="DhaL" evidence="13">
    <location>
        <begin position="328"/>
        <end position="516"/>
    </location>
</feature>
<feature type="coiled-coil region" evidence="11">
    <location>
        <begin position="836"/>
        <end position="898"/>
    </location>
</feature>
<organism evidence="14 15">
    <name type="scientific">Botryosphaeria dothidea</name>
    <dbReference type="NCBI Taxonomy" id="55169"/>
    <lineage>
        <taxon>Eukaryota</taxon>
        <taxon>Fungi</taxon>
        <taxon>Dikarya</taxon>
        <taxon>Ascomycota</taxon>
        <taxon>Pezizomycotina</taxon>
        <taxon>Dothideomycetes</taxon>
        <taxon>Dothideomycetes incertae sedis</taxon>
        <taxon>Botryosphaeriales</taxon>
        <taxon>Botryosphaeriaceae</taxon>
        <taxon>Botryosphaeria</taxon>
    </lineage>
</organism>
<dbReference type="InterPro" id="IPR003395">
    <property type="entry name" value="RecF/RecN/SMC_N"/>
</dbReference>
<feature type="coiled-coil region" evidence="11">
    <location>
        <begin position="746"/>
        <end position="804"/>
    </location>
</feature>
<dbReference type="GO" id="GO:0005634">
    <property type="term" value="C:nucleus"/>
    <property type="evidence" value="ECO:0007669"/>
    <property type="project" value="UniProtKB-SubCell"/>
</dbReference>
<evidence type="ECO:0000256" key="8">
    <source>
        <dbReference type="ARBA" id="ARBA00023067"/>
    </source>
</evidence>
<keyword evidence="5" id="KW-0498">Mitosis</keyword>
<feature type="region of interest" description="Disordered" evidence="12">
    <location>
        <begin position="293"/>
        <end position="312"/>
    </location>
</feature>
<dbReference type="SUPFAM" id="SSF75553">
    <property type="entry name" value="Smc hinge domain"/>
    <property type="match status" value="1"/>
</dbReference>
<dbReference type="GO" id="GO:0016887">
    <property type="term" value="F:ATP hydrolysis activity"/>
    <property type="evidence" value="ECO:0007669"/>
    <property type="project" value="InterPro"/>
</dbReference>
<reference evidence="14" key="1">
    <citation type="submission" date="2020-04" db="EMBL/GenBank/DDBJ databases">
        <title>Genome Assembly and Annotation of Botryosphaeria dothidea sdau 11-99, a Latent Pathogen of Apple Fruit Ring Rot in China.</title>
        <authorList>
            <person name="Yu C."/>
            <person name="Diao Y."/>
            <person name="Lu Q."/>
            <person name="Zhao J."/>
            <person name="Cui S."/>
            <person name="Peng C."/>
            <person name="He B."/>
            <person name="Liu H."/>
        </authorList>
    </citation>
    <scope>NUCLEOTIDE SEQUENCE [LARGE SCALE GENOMIC DNA]</scope>
    <source>
        <strain evidence="14">Sdau11-99</strain>
    </source>
</reference>
<dbReference type="Gene3D" id="1.10.287.1490">
    <property type="match status" value="1"/>
</dbReference>
<evidence type="ECO:0000256" key="6">
    <source>
        <dbReference type="ARBA" id="ARBA00022840"/>
    </source>
</evidence>
<feature type="compositionally biased region" description="Polar residues" evidence="12">
    <location>
        <begin position="907"/>
        <end position="927"/>
    </location>
</feature>
<feature type="coiled-coil region" evidence="11">
    <location>
        <begin position="1193"/>
        <end position="1379"/>
    </location>
</feature>
<dbReference type="GO" id="GO:0051301">
    <property type="term" value="P:cell division"/>
    <property type="evidence" value="ECO:0007669"/>
    <property type="project" value="UniProtKB-KW"/>
</dbReference>
<dbReference type="Gene3D" id="3.40.50.300">
    <property type="entry name" value="P-loop containing nucleotide triphosphate hydrolases"/>
    <property type="match status" value="2"/>
</dbReference>
<proteinExistence type="inferred from homology"/>
<gene>
    <name evidence="14" type="ORF">GTA08_BOTSDO08659</name>
</gene>
<comment type="subcellular location">
    <subcellularLocation>
        <location evidence="1">Nucleus</location>
    </subcellularLocation>
</comment>
<keyword evidence="10" id="KW-0131">Cell cycle</keyword>
<evidence type="ECO:0000259" key="13">
    <source>
        <dbReference type="PROSITE" id="PS51480"/>
    </source>
</evidence>
<dbReference type="Proteomes" id="UP000572817">
    <property type="component" value="Unassembled WGS sequence"/>
</dbReference>
<dbReference type="SUPFAM" id="SSF101473">
    <property type="entry name" value="DhaL-like"/>
    <property type="match status" value="1"/>
</dbReference>
<feature type="coiled-coil region" evidence="11">
    <location>
        <begin position="1422"/>
        <end position="1449"/>
    </location>
</feature>
<evidence type="ECO:0000256" key="7">
    <source>
        <dbReference type="ARBA" id="ARBA00023054"/>
    </source>
</evidence>
<keyword evidence="9" id="KW-0539">Nucleus</keyword>
<accession>A0A8H4N5C4</accession>
<keyword evidence="6" id="KW-0067">ATP-binding</keyword>
<keyword evidence="8" id="KW-0226">DNA condensation</keyword>
<evidence type="ECO:0000256" key="10">
    <source>
        <dbReference type="ARBA" id="ARBA00023306"/>
    </source>
</evidence>
<dbReference type="CDD" id="cd03273">
    <property type="entry name" value="ABC_SMC2_euk"/>
    <property type="match status" value="1"/>
</dbReference>
<evidence type="ECO:0000256" key="11">
    <source>
        <dbReference type="SAM" id="Coils"/>
    </source>
</evidence>
<keyword evidence="7 11" id="KW-0175">Coiled coil</keyword>
<dbReference type="Pfam" id="PF02734">
    <property type="entry name" value="Dak2"/>
    <property type="match status" value="1"/>
</dbReference>
<dbReference type="InterPro" id="IPR010935">
    <property type="entry name" value="SMC_hinge"/>
</dbReference>
<dbReference type="InterPro" id="IPR027417">
    <property type="entry name" value="P-loop_NTPase"/>
</dbReference>
<dbReference type="SUPFAM" id="SSF52540">
    <property type="entry name" value="P-loop containing nucleoside triphosphate hydrolases"/>
    <property type="match status" value="1"/>
</dbReference>
<evidence type="ECO:0000256" key="3">
    <source>
        <dbReference type="ARBA" id="ARBA00022618"/>
    </source>
</evidence>
<dbReference type="Pfam" id="PF02463">
    <property type="entry name" value="SMC_N"/>
    <property type="match status" value="1"/>
</dbReference>
<feature type="compositionally biased region" description="Basic and acidic residues" evidence="12">
    <location>
        <begin position="983"/>
        <end position="1001"/>
    </location>
</feature>
<dbReference type="GO" id="GO:0004371">
    <property type="term" value="F:glycerone kinase activity"/>
    <property type="evidence" value="ECO:0007669"/>
    <property type="project" value="InterPro"/>
</dbReference>
<sequence length="1689" mass="187183">MSVIVEQTIPWSPSELGLSNPKRWTTLFPLLRPSVVPVSTSKGQTILLDRALKSSPYIQIVAIGRSGNFSSKFLSDRHIAAIVTETSGAGILTAQDLKHTLEQNGTQVGQGLVVLRAGKEIKVSGPDDGVVEVELEGELVFDHLLSLLEHATETARTSIHRTAELLKLFMKTAVTTKSEFHPAKKGENASVVHEIGHAEFETATKALEKDLTHVLRSQASQTGSVTYSVHYSDINGLSQLEIYILAYEISNYLDAQNIPYRLSSSPLIGPDPLSARGWALSVCALPTPFLAPQSKPPNPLSKPPSPSSVPAKPAAAAATKSAIAFDDAQIRRRVARGCEALVAAEPTVTRYDTIVGDGDCGLTLRDGAAKVLAFVRDADLAALPDVLGALVDDLEVTMGGTSGALYCIFLSAFANALKTERSVVAALEGALGQLLRYTRARKGDRTCLDALIPFVEVLGRGGSEEEALREAEKGVEGTKTMEAKLGRSTYLDESATRGVPDPGAYGFAAAMRIVEVVIDGFKSYAVRTVISGWDESFNSITGLNGSGKSNILDSICFVLGITNMTTVRAQNLQDLIYKRGQAGVTKASVTIVFDNSDKSKSPIGFEEYAQISVTRQIVLGGTSKYLINGHRAQQQTVQNLFQSVQLNINNPNFLIMQGRITKVLNMKAVEILAMIEEAAGTRMFEDRRDKAFKTMAKKDMKLQEISELLRDEIDPKLEKLRAEKRAFLDFQQTQNDVERLTRLVVAHDYLKYKEKLKRSVEDLENKKQREKDLEESVERMKNEIELLKEDIKKVKSAREKELRKGGKFQGLEEEVKKHSHEMVRLTTVIDLKNSSLTEEADKRKSLEKTVKELESQLKEKSKIYEQLQQKYNTSHAELAKQTEEVEKKEELIQTLQTGVASKEGQESGYQGQLQDARNRASNAATEQEQSKLKISHLEKQIKEAEPRAKKAKQQNSGLLNELEGLRKQAQKLEGDLSKLGFDPGKEEDMYKEESQRQQRIRELREQSDALKRKVANIDFSYSDPSPNFDRSRVKGLVAQLFTLEKEHTRAGTALEICAGGRLYNVVVDTSETGTQLLQNGRLKKRVTIIPLNKISAFRASAEKIGAAQRIAPGKVDLALSLIGYDDEVTAAMEYVFGSTLVCEDAETAKRVTFDPSVRMKSVTLEGDVYDPSGTLSGGSSPQTSGVLVTLQKLNELTKELRVQEQALGMLQSTMAREKKKLDSARKIKQELDLKSHEIKLAEEQISSNSSASIIQALEEMKTTITQLKQNITDAKARQDEASKEVRRIERDMNEFSKNKDSKLAELQKSLDQLKKALTKNNASIKPLQQEMRDAMLESEQCGSDLAAAQEQLQDSETTLAAQQEEINSLVREQATAKDAHDMAAAHLEDEQAKLTGFDDELRALDDAVSTKSKLITEEGLELQKLGHQIEKFDKELQGAQQAVSALEQEHDWIVDEQEHFGRPGTPYDFSGQNMSECKATLKNLTERFQGMKKKINPKVMNMIDSVEKKEVSLKNMMRTVIRDKRKIEETIQSLDAYKRDALQKTWEKVNADFGNIFNELLPGSFAKLDPPEGKTIADGLEVKVSLGKVWKQSLTELSGGQRSLVALSLIMALLQFKPAPMYILDEVDAALDLSHTQNIGRLIKTRFKGSQFIVVSLKDGMFQNANRIFRTRFSDGTSVVQALTPADLK</sequence>
<dbReference type="SMART" id="SM01120">
    <property type="entry name" value="Dak2"/>
    <property type="match status" value="1"/>
</dbReference>
<comment type="similarity">
    <text evidence="2">Belongs to the SMC family. SMC2 subfamily.</text>
</comment>
<evidence type="ECO:0000256" key="1">
    <source>
        <dbReference type="ARBA" id="ARBA00004123"/>
    </source>
</evidence>
<keyword evidence="15" id="KW-1185">Reference proteome</keyword>
<dbReference type="OrthoDB" id="10255539at2759"/>
<evidence type="ECO:0000313" key="14">
    <source>
        <dbReference type="EMBL" id="KAF4303507.1"/>
    </source>
</evidence>
<dbReference type="PANTHER" id="PTHR43977">
    <property type="entry name" value="STRUCTURAL MAINTENANCE OF CHROMOSOMES PROTEIN 3"/>
    <property type="match status" value="1"/>
</dbReference>
<dbReference type="FunFam" id="3.40.50.300:FF:000278">
    <property type="entry name" value="Structural maintenance of chromosomes 2"/>
    <property type="match status" value="1"/>
</dbReference>
<feature type="region of interest" description="Disordered" evidence="12">
    <location>
        <begin position="899"/>
        <end position="932"/>
    </location>
</feature>
<dbReference type="InterPro" id="IPR004007">
    <property type="entry name" value="DhaL_dom"/>
</dbReference>
<feature type="region of interest" description="Disordered" evidence="12">
    <location>
        <begin position="976"/>
        <end position="1001"/>
    </location>
</feature>
<protein>
    <submittedName>
        <fullName evidence="14">RecF/RecN/SMC</fullName>
    </submittedName>
</protein>
<dbReference type="Gene3D" id="1.20.1060.20">
    <property type="match status" value="1"/>
</dbReference>
<dbReference type="Gene3D" id="1.25.40.340">
    <property type="match status" value="1"/>
</dbReference>
<evidence type="ECO:0000256" key="9">
    <source>
        <dbReference type="ARBA" id="ARBA00023242"/>
    </source>
</evidence>
<keyword evidence="4" id="KW-0547">Nucleotide-binding</keyword>
<evidence type="ECO:0000256" key="2">
    <source>
        <dbReference type="ARBA" id="ARBA00005231"/>
    </source>
</evidence>
<dbReference type="FunFam" id="3.30.70.1620:FF:000006">
    <property type="entry name" value="Structural maintenance of chromosomes protein"/>
    <property type="match status" value="1"/>
</dbReference>
<dbReference type="InterPro" id="IPR027120">
    <property type="entry name" value="Smc2_ABC"/>
</dbReference>
<dbReference type="EMBL" id="WWBZ02000062">
    <property type="protein sequence ID" value="KAF4303507.1"/>
    <property type="molecule type" value="Genomic_DNA"/>
</dbReference>
<dbReference type="PROSITE" id="PS51480">
    <property type="entry name" value="DHAL"/>
    <property type="match status" value="1"/>
</dbReference>
<keyword evidence="3" id="KW-0132">Cell division</keyword>
<dbReference type="FunFam" id="3.40.50.300:FF:000385">
    <property type="entry name" value="Structural maintenance of chromosomes 2"/>
    <property type="match status" value="1"/>
</dbReference>
<feature type="compositionally biased region" description="Pro residues" evidence="12">
    <location>
        <begin position="294"/>
        <end position="307"/>
    </location>
</feature>